<proteinExistence type="predicted"/>
<name>A0AAW2MFG4_SESRA</name>
<reference evidence="2" key="2">
    <citation type="journal article" date="2024" name="Plant">
        <title>Genomic evolution and insights into agronomic trait innovations of Sesamum species.</title>
        <authorList>
            <person name="Miao H."/>
            <person name="Wang L."/>
            <person name="Qu L."/>
            <person name="Liu H."/>
            <person name="Sun Y."/>
            <person name="Le M."/>
            <person name="Wang Q."/>
            <person name="Wei S."/>
            <person name="Zheng Y."/>
            <person name="Lin W."/>
            <person name="Duan Y."/>
            <person name="Cao H."/>
            <person name="Xiong S."/>
            <person name="Wang X."/>
            <person name="Wei L."/>
            <person name="Li C."/>
            <person name="Ma Q."/>
            <person name="Ju M."/>
            <person name="Zhao R."/>
            <person name="Li G."/>
            <person name="Mu C."/>
            <person name="Tian Q."/>
            <person name="Mei H."/>
            <person name="Zhang T."/>
            <person name="Gao T."/>
            <person name="Zhang H."/>
        </authorList>
    </citation>
    <scope>NUCLEOTIDE SEQUENCE</scope>
    <source>
        <strain evidence="2">G02</strain>
    </source>
</reference>
<keyword evidence="1" id="KW-0175">Coiled coil</keyword>
<sequence>MKSIQKFDISKVEESLNVFFCQIDAYDEAKFLSYEKLFNSLLDQQLKEAKDRLQDAQVKASKEASKVQSTMTKLEHTEKEIVDLKEQRTSLSATLKRQKQLDHGAQAKVYEIEEDIAALEHTTLLNDAIVGDLESLRANLEVLKKDLKSLNPFA</sequence>
<accession>A0AAW2MFG4</accession>
<dbReference type="EMBL" id="JACGWJ010000022">
    <property type="protein sequence ID" value="KAL0329256.1"/>
    <property type="molecule type" value="Genomic_DNA"/>
</dbReference>
<organism evidence="2">
    <name type="scientific">Sesamum radiatum</name>
    <name type="common">Black benniseed</name>
    <dbReference type="NCBI Taxonomy" id="300843"/>
    <lineage>
        <taxon>Eukaryota</taxon>
        <taxon>Viridiplantae</taxon>
        <taxon>Streptophyta</taxon>
        <taxon>Embryophyta</taxon>
        <taxon>Tracheophyta</taxon>
        <taxon>Spermatophyta</taxon>
        <taxon>Magnoliopsida</taxon>
        <taxon>eudicotyledons</taxon>
        <taxon>Gunneridae</taxon>
        <taxon>Pentapetalae</taxon>
        <taxon>asterids</taxon>
        <taxon>lamiids</taxon>
        <taxon>Lamiales</taxon>
        <taxon>Pedaliaceae</taxon>
        <taxon>Sesamum</taxon>
    </lineage>
</organism>
<dbReference type="AlphaFoldDB" id="A0AAW2MFG4"/>
<evidence type="ECO:0000313" key="2">
    <source>
        <dbReference type="EMBL" id="KAL0329256.1"/>
    </source>
</evidence>
<reference evidence="2" key="1">
    <citation type="submission" date="2020-06" db="EMBL/GenBank/DDBJ databases">
        <authorList>
            <person name="Li T."/>
            <person name="Hu X."/>
            <person name="Zhang T."/>
            <person name="Song X."/>
            <person name="Zhang H."/>
            <person name="Dai N."/>
            <person name="Sheng W."/>
            <person name="Hou X."/>
            <person name="Wei L."/>
        </authorList>
    </citation>
    <scope>NUCLEOTIDE SEQUENCE</scope>
    <source>
        <strain evidence="2">G02</strain>
        <tissue evidence="2">Leaf</tissue>
    </source>
</reference>
<evidence type="ECO:0000256" key="1">
    <source>
        <dbReference type="SAM" id="Coils"/>
    </source>
</evidence>
<protein>
    <submittedName>
        <fullName evidence="2">Uncharacterized protein</fullName>
    </submittedName>
</protein>
<feature type="coiled-coil region" evidence="1">
    <location>
        <begin position="39"/>
        <end position="101"/>
    </location>
</feature>
<comment type="caution">
    <text evidence="2">The sequence shown here is derived from an EMBL/GenBank/DDBJ whole genome shotgun (WGS) entry which is preliminary data.</text>
</comment>
<gene>
    <name evidence="2" type="ORF">Sradi_4912300</name>
</gene>